<dbReference type="EMBL" id="JALJOQ010000184">
    <property type="protein sequence ID" value="KAK9790965.1"/>
    <property type="molecule type" value="Genomic_DNA"/>
</dbReference>
<keyword evidence="2" id="KW-0812">Transmembrane</keyword>
<feature type="compositionally biased region" description="Pro residues" evidence="1">
    <location>
        <begin position="143"/>
        <end position="156"/>
    </location>
</feature>
<keyword evidence="4" id="KW-1185">Reference proteome</keyword>
<accession>A0AAW1NQR6</accession>
<dbReference type="Proteomes" id="UP001465755">
    <property type="component" value="Unassembled WGS sequence"/>
</dbReference>
<feature type="region of interest" description="Disordered" evidence="1">
    <location>
        <begin position="137"/>
        <end position="169"/>
    </location>
</feature>
<name>A0AAW1NQR6_9CHLO</name>
<keyword evidence="2" id="KW-1133">Transmembrane helix</keyword>
<proteinExistence type="predicted"/>
<keyword evidence="2" id="KW-0472">Membrane</keyword>
<evidence type="ECO:0000256" key="1">
    <source>
        <dbReference type="SAM" id="MobiDB-lite"/>
    </source>
</evidence>
<organism evidence="3 4">
    <name type="scientific">Symbiochloris irregularis</name>
    <dbReference type="NCBI Taxonomy" id="706552"/>
    <lineage>
        <taxon>Eukaryota</taxon>
        <taxon>Viridiplantae</taxon>
        <taxon>Chlorophyta</taxon>
        <taxon>core chlorophytes</taxon>
        <taxon>Trebouxiophyceae</taxon>
        <taxon>Trebouxiales</taxon>
        <taxon>Trebouxiaceae</taxon>
        <taxon>Symbiochloris</taxon>
    </lineage>
</organism>
<feature type="transmembrane region" description="Helical" evidence="2">
    <location>
        <begin position="21"/>
        <end position="44"/>
    </location>
</feature>
<evidence type="ECO:0000313" key="3">
    <source>
        <dbReference type="EMBL" id="KAK9790965.1"/>
    </source>
</evidence>
<protein>
    <submittedName>
        <fullName evidence="3">Uncharacterized protein</fullName>
    </submittedName>
</protein>
<evidence type="ECO:0000313" key="4">
    <source>
        <dbReference type="Proteomes" id="UP001465755"/>
    </source>
</evidence>
<evidence type="ECO:0000256" key="2">
    <source>
        <dbReference type="SAM" id="Phobius"/>
    </source>
</evidence>
<sequence>MACSTAQHPRESRRATQLSAFLPLVTLSILCSGSCFGLSVAVAVTGPLECEDPRSDCHLTFDEWRSRASGIGQIHSALPQQQRATPGRLQEKSQALTAAHQSITLERANARSSARRNLLQGPGTTGSLNTYLNALLGRTFPSPQVPPPPPPPPAPNSPARRSKRRQHHSENCWIKSVQPLRSSAQALLHQQALWHMASSQAQTPLDHRLLMRP</sequence>
<reference evidence="3 4" key="1">
    <citation type="journal article" date="2024" name="Nat. Commun.">
        <title>Phylogenomics reveals the evolutionary origins of lichenization in chlorophyte algae.</title>
        <authorList>
            <person name="Puginier C."/>
            <person name="Libourel C."/>
            <person name="Otte J."/>
            <person name="Skaloud P."/>
            <person name="Haon M."/>
            <person name="Grisel S."/>
            <person name="Petersen M."/>
            <person name="Berrin J.G."/>
            <person name="Delaux P.M."/>
            <person name="Dal Grande F."/>
            <person name="Keller J."/>
        </authorList>
    </citation>
    <scope>NUCLEOTIDE SEQUENCE [LARGE SCALE GENOMIC DNA]</scope>
    <source>
        <strain evidence="3 4">SAG 2036</strain>
    </source>
</reference>
<gene>
    <name evidence="3" type="ORF">WJX73_006758</name>
</gene>
<dbReference type="AlphaFoldDB" id="A0AAW1NQR6"/>
<comment type="caution">
    <text evidence="3">The sequence shown here is derived from an EMBL/GenBank/DDBJ whole genome shotgun (WGS) entry which is preliminary data.</text>
</comment>